<gene>
    <name evidence="1" type="ORF">BcabD6B2_22820</name>
</gene>
<comment type="caution">
    <text evidence="1">The sequence shown here is derived from an EMBL/GenBank/DDBJ whole genome shotgun (WGS) entry which is preliminary data.</text>
</comment>
<protein>
    <submittedName>
        <fullName evidence="1">Phytanoyl-CoA dioxygenase</fullName>
    </submittedName>
</protein>
<sequence>MGPRSRRESREVEIFAKNGSQLSHLVRVVSKAGGNDVPPRYIAVMVKALAVAGYRDPELVESLLQQLNMQEALMTTASIAILLDGLYTLGHRNNGILASISKQLKLTFAQQKGWDPGGQQKEGEGGPVLCKNAICWDNSDREVPRVSDWANTDNISETRSTALSTAVGKRCIVTHGREDSNFQGQIDQTRTQHLALIHRAYSYFGFYDRQLFDMLFRRMEVLYQQCKPLEIVMIANSMAKSKIHDGRLIELFSEKVYRGRRSYSVDMVTVFLHGICQPDNNNPALFDQMLSAIMRRRFAGEITAKNCLTLLQIIAKVKLTESSCTDFFVERIVQFHNELANLDLANAVAYITKIRPQSTELHKLVDSYFSLYNEKDAIRNAQHLAILFYALSRTDNGTFEKYGGDILDKLQLVPGDCFEPIHVANVLRVMATRELRNERMISEMSRYTEVNMAKFNAQLLGSCVDSLRSLSWISDALWRGLCKHVPKIKKKSSKIDSIRFLHFLATGAHPDWLESASAKFDILTAYDALVECIASTATQEPASGETKVGNNYTNSNSLQRILQECVTKIEEFKAFLNVEDTESMHLTAQLVMKLSNFVEGTPEQAVTHN</sequence>
<evidence type="ECO:0000313" key="1">
    <source>
        <dbReference type="EMBL" id="GIX62847.1"/>
    </source>
</evidence>
<proteinExistence type="predicted"/>
<name>A0AAV4LT73_BABCB</name>
<reference evidence="1 2" key="1">
    <citation type="submission" date="2021-06" db="EMBL/GenBank/DDBJ databases">
        <title>Genome sequence of Babesia caballi.</title>
        <authorList>
            <person name="Yamagishi J."/>
            <person name="Kidaka T."/>
            <person name="Ochi A."/>
        </authorList>
    </citation>
    <scope>NUCLEOTIDE SEQUENCE [LARGE SCALE GENOMIC DNA]</scope>
    <source>
        <strain evidence="1">USDA-D6B2</strain>
    </source>
</reference>
<dbReference type="GO" id="GO:0051213">
    <property type="term" value="F:dioxygenase activity"/>
    <property type="evidence" value="ECO:0007669"/>
    <property type="project" value="UniProtKB-KW"/>
</dbReference>
<dbReference type="GeneID" id="94194328"/>
<keyword evidence="1" id="KW-0560">Oxidoreductase</keyword>
<dbReference type="EMBL" id="BPLF01000002">
    <property type="protein sequence ID" value="GIX62847.1"/>
    <property type="molecule type" value="Genomic_DNA"/>
</dbReference>
<dbReference type="AlphaFoldDB" id="A0AAV4LT73"/>
<organism evidence="1 2">
    <name type="scientific">Babesia caballi</name>
    <dbReference type="NCBI Taxonomy" id="5871"/>
    <lineage>
        <taxon>Eukaryota</taxon>
        <taxon>Sar</taxon>
        <taxon>Alveolata</taxon>
        <taxon>Apicomplexa</taxon>
        <taxon>Aconoidasida</taxon>
        <taxon>Piroplasmida</taxon>
        <taxon>Babesiidae</taxon>
        <taxon>Babesia</taxon>
    </lineage>
</organism>
<dbReference type="Proteomes" id="UP001497744">
    <property type="component" value="Unassembled WGS sequence"/>
</dbReference>
<dbReference type="RefSeq" id="XP_067714916.1">
    <property type="nucleotide sequence ID" value="XM_067858815.1"/>
</dbReference>
<keyword evidence="2" id="KW-1185">Reference proteome</keyword>
<accession>A0AAV4LT73</accession>
<keyword evidence="1" id="KW-0223">Dioxygenase</keyword>
<evidence type="ECO:0000313" key="2">
    <source>
        <dbReference type="Proteomes" id="UP001497744"/>
    </source>
</evidence>